<dbReference type="RefSeq" id="WP_256395631.1">
    <property type="nucleotide sequence ID" value="NZ_JANHDJ010000002.1"/>
</dbReference>
<gene>
    <name evidence="1" type="ORF">ACFSBW_08925</name>
</gene>
<dbReference type="PIRSF" id="PIRSF005357">
    <property type="entry name" value="UCP005357"/>
    <property type="match status" value="1"/>
</dbReference>
<proteinExistence type="predicted"/>
<name>A0ABD6D6U7_9EURY</name>
<dbReference type="Pfam" id="PF04007">
    <property type="entry name" value="DUF354"/>
    <property type="match status" value="1"/>
</dbReference>
<sequence length="345" mass="38013">MRVQFDLTHPAHVHLFKNASRELAADGHTVAVASREKEVTTALLDAYGIEHTVLSTKGTTTAALVSEWALRELRTIDFTRKFDPDVVVSRALPSAVHAAALTGAKSIVVTDTEYAWKVSKLIAPFVDYWCTPSSFSRDYGDTHRTYEGFDELAYLHPNRFSVAPERLREHGVDPEEPYFVLRFVSMGAHHDVSRSGLSPDAKRRLVEELADHGTVYISSERPLPPELGDHESPVPPEEIHQLLAGAALLVGDSETMATEAALLGTPTIRVNSHATDEALGVFVELEDRGLVESIGDEETAHDRAVELATDPEAGDRWAQRRDALLDDSIDVTDYLLDVIQEAADE</sequence>
<dbReference type="Proteomes" id="UP001597052">
    <property type="component" value="Unassembled WGS sequence"/>
</dbReference>
<dbReference type="EMBL" id="JBHUDM010000002">
    <property type="protein sequence ID" value="MFD1641994.1"/>
    <property type="molecule type" value="Genomic_DNA"/>
</dbReference>
<dbReference type="PANTHER" id="PTHR39662">
    <property type="entry name" value="DUF354 DOMAIN-CONTAINING PROTEIN-RELATED"/>
    <property type="match status" value="1"/>
</dbReference>
<dbReference type="InterPro" id="IPR007152">
    <property type="entry name" value="DUF354"/>
</dbReference>
<reference evidence="1 2" key="1">
    <citation type="journal article" date="2019" name="Int. J. Syst. Evol. Microbiol.">
        <title>The Global Catalogue of Microorganisms (GCM) 10K type strain sequencing project: providing services to taxonomists for standard genome sequencing and annotation.</title>
        <authorList>
            <consortium name="The Broad Institute Genomics Platform"/>
            <consortium name="The Broad Institute Genome Sequencing Center for Infectious Disease"/>
            <person name="Wu L."/>
            <person name="Ma J."/>
        </authorList>
    </citation>
    <scope>NUCLEOTIDE SEQUENCE [LARGE SCALE GENOMIC DNA]</scope>
    <source>
        <strain evidence="1 2">CGMCC 1.10593</strain>
    </source>
</reference>
<keyword evidence="2" id="KW-1185">Reference proteome</keyword>
<comment type="caution">
    <text evidence="1">The sequence shown here is derived from an EMBL/GenBank/DDBJ whole genome shotgun (WGS) entry which is preliminary data.</text>
</comment>
<evidence type="ECO:0000313" key="2">
    <source>
        <dbReference type="Proteomes" id="UP001597052"/>
    </source>
</evidence>
<protein>
    <submittedName>
        <fullName evidence="1">DUF354 domain-containing protein</fullName>
    </submittedName>
</protein>
<dbReference type="SUPFAM" id="SSF53756">
    <property type="entry name" value="UDP-Glycosyltransferase/glycogen phosphorylase"/>
    <property type="match status" value="1"/>
</dbReference>
<evidence type="ECO:0000313" key="1">
    <source>
        <dbReference type="EMBL" id="MFD1641994.1"/>
    </source>
</evidence>
<organism evidence="1 2">
    <name type="scientific">Halohasta litorea</name>
    <dbReference type="NCBI Taxonomy" id="869891"/>
    <lineage>
        <taxon>Archaea</taxon>
        <taxon>Methanobacteriati</taxon>
        <taxon>Methanobacteriota</taxon>
        <taxon>Stenosarchaea group</taxon>
        <taxon>Halobacteria</taxon>
        <taxon>Halobacteriales</taxon>
        <taxon>Haloferacaceae</taxon>
        <taxon>Halohasta</taxon>
    </lineage>
</organism>
<accession>A0ABD6D6U7</accession>
<dbReference type="PANTHER" id="PTHR39662:SF1">
    <property type="entry name" value="DUF354 DOMAIN-CONTAINING PROTEIN"/>
    <property type="match status" value="1"/>
</dbReference>
<dbReference type="AlphaFoldDB" id="A0ABD6D6U7"/>